<gene>
    <name evidence="2" type="ORF">ECANGB1_62</name>
</gene>
<sequence>MSKTTISYRRSCLIRYSMFIIIVFVTILIYETGILRLNSTYKINKINPTHYFDYLYNRFITRKPDIDQKYTNEYVRYQSNNFIEEYELNETDEIDPYDVESEIVEELRESVLAV</sequence>
<feature type="transmembrane region" description="Helical" evidence="1">
    <location>
        <begin position="12"/>
        <end position="30"/>
    </location>
</feature>
<keyword evidence="1" id="KW-0472">Membrane</keyword>
<evidence type="ECO:0000313" key="3">
    <source>
        <dbReference type="Proteomes" id="UP000192639"/>
    </source>
</evidence>
<accession>A0A1Y1S8F6</accession>
<organism evidence="2 3">
    <name type="scientific">Enterospora canceri</name>
    <dbReference type="NCBI Taxonomy" id="1081671"/>
    <lineage>
        <taxon>Eukaryota</taxon>
        <taxon>Fungi</taxon>
        <taxon>Fungi incertae sedis</taxon>
        <taxon>Microsporidia</taxon>
        <taxon>Enterocytozoonidae</taxon>
        <taxon>Enterospora</taxon>
    </lineage>
</organism>
<reference evidence="2 3" key="1">
    <citation type="journal article" date="2017" name="Environ. Microbiol.">
        <title>Decay of the glycolytic pathway and adaptation to intranuclear parasitism within Enterocytozoonidae microsporidia.</title>
        <authorList>
            <person name="Wiredu Boakye D."/>
            <person name="Jaroenlak P."/>
            <person name="Prachumwat A."/>
            <person name="Williams T.A."/>
            <person name="Bateman K.S."/>
            <person name="Itsathitphaisarn O."/>
            <person name="Sritunyalucksana K."/>
            <person name="Paszkiewicz K.H."/>
            <person name="Moore K.A."/>
            <person name="Stentiford G.D."/>
            <person name="Williams B.A."/>
        </authorList>
    </citation>
    <scope>NUCLEOTIDE SEQUENCE [LARGE SCALE GENOMIC DNA]</scope>
    <source>
        <strain evidence="2 3">GB1</strain>
    </source>
</reference>
<evidence type="ECO:0000256" key="1">
    <source>
        <dbReference type="SAM" id="Phobius"/>
    </source>
</evidence>
<dbReference type="EMBL" id="LWDP01000010">
    <property type="protein sequence ID" value="ORD94751.1"/>
    <property type="molecule type" value="Genomic_DNA"/>
</dbReference>
<dbReference type="Proteomes" id="UP000192639">
    <property type="component" value="Unassembled WGS sequence"/>
</dbReference>
<name>A0A1Y1S8F6_9MICR</name>
<dbReference type="AlphaFoldDB" id="A0A1Y1S8F6"/>
<evidence type="ECO:0000313" key="2">
    <source>
        <dbReference type="EMBL" id="ORD94751.1"/>
    </source>
</evidence>
<protein>
    <submittedName>
        <fullName evidence="2">Uncharacterized protein</fullName>
    </submittedName>
</protein>
<keyword evidence="3" id="KW-1185">Reference proteome</keyword>
<proteinExistence type="predicted"/>
<comment type="caution">
    <text evidence="2">The sequence shown here is derived from an EMBL/GenBank/DDBJ whole genome shotgun (WGS) entry which is preliminary data.</text>
</comment>
<keyword evidence="1" id="KW-1133">Transmembrane helix</keyword>
<dbReference type="VEuPathDB" id="MicrosporidiaDB:ECANGB1_62"/>
<keyword evidence="1" id="KW-0812">Transmembrane</keyword>